<dbReference type="Pfam" id="PF03551">
    <property type="entry name" value="PadR"/>
    <property type="match status" value="1"/>
</dbReference>
<dbReference type="RefSeq" id="WP_011448527.1">
    <property type="nucleotide sequence ID" value="NC_007796.1"/>
</dbReference>
<dbReference type="PANTHER" id="PTHR43252">
    <property type="entry name" value="TRANSCRIPTIONAL REGULATOR YQJI"/>
    <property type="match status" value="1"/>
</dbReference>
<reference evidence="3" key="1">
    <citation type="journal article" date="2016" name="Stand. Genomic Sci.">
        <title>Complete genome sequence of Methanospirillum hungatei type strain JF1.</title>
        <authorList>
            <person name="Gunsalus R.P."/>
            <person name="Cook L.E."/>
            <person name="Crable B."/>
            <person name="Rohlin L."/>
            <person name="McDonald E."/>
            <person name="Mouttaki H."/>
            <person name="Sieber J.R."/>
            <person name="Poweleit N."/>
            <person name="Zhou H."/>
            <person name="Lapidus A.L."/>
            <person name="Daligault H.E."/>
            <person name="Land M."/>
            <person name="Gilna P."/>
            <person name="Ivanova N."/>
            <person name="Kyrpides N."/>
            <person name="Culley D.E."/>
            <person name="McInerney M.J."/>
        </authorList>
    </citation>
    <scope>NUCLEOTIDE SEQUENCE [LARGE SCALE GENOMIC DNA]</scope>
    <source>
        <strain evidence="3">ATCC 27890 / DSM 864 / NBRC 100397 / JF-1</strain>
    </source>
</reference>
<keyword evidence="3" id="KW-1185">Reference proteome</keyword>
<sequence length="159" mass="18251">MRDNREDMRAFMRKFHRLGHFRGYGGLKLLVLYILSEGPKNGAELMDTIDMMSHGHWKPSPGSIYPLLSKAVDDNLIVKRVDRKYELTDAGFEEISMFKAEGWDKAGSIESILTEIDSNLSYLEDLAEEKLAPYVRILERIGVKINRINETIKNSMKEA</sequence>
<dbReference type="PANTHER" id="PTHR43252:SF5">
    <property type="entry name" value="TRANSCRIPTIONAL REGULATOR, PADR-LIKE FAMILY"/>
    <property type="match status" value="1"/>
</dbReference>
<gene>
    <name evidence="2" type="ordered locus">Mhun_1530</name>
</gene>
<name>Q2FP38_METHJ</name>
<dbReference type="HOGENOM" id="CLU_063440_1_3_2"/>
<dbReference type="OrthoDB" id="56053at2157"/>
<dbReference type="Proteomes" id="UP000001941">
    <property type="component" value="Chromosome"/>
</dbReference>
<evidence type="ECO:0000259" key="1">
    <source>
        <dbReference type="Pfam" id="PF03551"/>
    </source>
</evidence>
<dbReference type="SUPFAM" id="SSF46785">
    <property type="entry name" value="Winged helix' DNA-binding domain"/>
    <property type="match status" value="1"/>
</dbReference>
<dbReference type="Gene3D" id="1.10.10.10">
    <property type="entry name" value="Winged helix-like DNA-binding domain superfamily/Winged helix DNA-binding domain"/>
    <property type="match status" value="1"/>
</dbReference>
<evidence type="ECO:0000313" key="2">
    <source>
        <dbReference type="EMBL" id="ABD41261.1"/>
    </source>
</evidence>
<dbReference type="InterPro" id="IPR036388">
    <property type="entry name" value="WH-like_DNA-bd_sf"/>
</dbReference>
<dbReference type="GeneID" id="3923194"/>
<dbReference type="InterPro" id="IPR036390">
    <property type="entry name" value="WH_DNA-bd_sf"/>
</dbReference>
<dbReference type="EnsemblBacteria" id="ABD41261">
    <property type="protein sequence ID" value="ABD41261"/>
    <property type="gene ID" value="Mhun_1530"/>
</dbReference>
<dbReference type="eggNOG" id="arCOG00002">
    <property type="taxonomic scope" value="Archaea"/>
</dbReference>
<dbReference type="AlphaFoldDB" id="Q2FP38"/>
<dbReference type="EMBL" id="CP000254">
    <property type="protein sequence ID" value="ABD41261.1"/>
    <property type="molecule type" value="Genomic_DNA"/>
</dbReference>
<dbReference type="InterPro" id="IPR005149">
    <property type="entry name" value="Tscrpt_reg_PadR_N"/>
</dbReference>
<proteinExistence type="predicted"/>
<accession>Q2FP38</accession>
<organism evidence="2 3">
    <name type="scientific">Methanospirillum hungatei JF-1 (strain ATCC 27890 / DSM 864 / NBRC 100397 / JF-1)</name>
    <dbReference type="NCBI Taxonomy" id="323259"/>
    <lineage>
        <taxon>Archaea</taxon>
        <taxon>Methanobacteriati</taxon>
        <taxon>Methanobacteriota</taxon>
        <taxon>Stenosarchaea group</taxon>
        <taxon>Methanomicrobia</taxon>
        <taxon>Methanomicrobiales</taxon>
        <taxon>Methanospirillaceae</taxon>
        <taxon>Methanospirillum</taxon>
    </lineage>
</organism>
<protein>
    <submittedName>
        <fullName evidence="2">Transcriptional regulator, PadR family</fullName>
    </submittedName>
</protein>
<dbReference type="STRING" id="323259.Mhun_1530"/>
<dbReference type="InParanoid" id="Q2FP38"/>
<feature type="domain" description="Transcription regulator PadR N-terminal" evidence="1">
    <location>
        <begin position="31"/>
        <end position="95"/>
    </location>
</feature>
<dbReference type="KEGG" id="mhu:Mhun_1530"/>
<evidence type="ECO:0000313" key="3">
    <source>
        <dbReference type="Proteomes" id="UP000001941"/>
    </source>
</evidence>